<evidence type="ECO:0000313" key="6">
    <source>
        <dbReference type="Proteomes" id="UP001390963"/>
    </source>
</evidence>
<dbReference type="AlphaFoldDB" id="A0AB35YQB6"/>
<dbReference type="EMBL" id="JAZBJM010000003">
    <property type="protein sequence ID" value="MEM0517995.1"/>
    <property type="molecule type" value="Genomic_DNA"/>
</dbReference>
<dbReference type="Proteomes" id="UP001388259">
    <property type="component" value="Unassembled WGS sequence"/>
</dbReference>
<dbReference type="GO" id="GO:0016491">
    <property type="term" value="F:oxidoreductase activity"/>
    <property type="evidence" value="ECO:0007669"/>
    <property type="project" value="InterPro"/>
</dbReference>
<dbReference type="Pfam" id="PF08534">
    <property type="entry name" value="Redoxin"/>
    <property type="match status" value="1"/>
</dbReference>
<dbReference type="InterPro" id="IPR050553">
    <property type="entry name" value="Thioredoxin_ResA/DsbE_sf"/>
</dbReference>
<protein>
    <submittedName>
        <fullName evidence="3">TlpA disulfide reductase family protein</fullName>
    </submittedName>
</protein>
<dbReference type="InterPro" id="IPR013766">
    <property type="entry name" value="Thioredoxin_domain"/>
</dbReference>
<evidence type="ECO:0000259" key="2">
    <source>
        <dbReference type="PROSITE" id="PS51352"/>
    </source>
</evidence>
<dbReference type="PANTHER" id="PTHR42852:SF17">
    <property type="entry name" value="THIOREDOXIN-LIKE PROTEIN HI_1115"/>
    <property type="match status" value="1"/>
</dbReference>
<keyword evidence="6" id="KW-1185">Reference proteome</keyword>
<dbReference type="PROSITE" id="PS51352">
    <property type="entry name" value="THIOREDOXIN_2"/>
    <property type="match status" value="1"/>
</dbReference>
<reference evidence="3 6" key="1">
    <citation type="submission" date="2024-01" db="EMBL/GenBank/DDBJ databases">
        <title>Aequorivita flavus sp. nov., isolated from deep-sea sediment.</title>
        <authorList>
            <person name="Chen X."/>
        </authorList>
    </citation>
    <scope>NUCLEOTIDE SEQUENCE</scope>
    <source>
        <strain evidence="3">MCCC 1A16923</strain>
        <strain evidence="4 6">MCCC 1A16935</strain>
    </source>
</reference>
<dbReference type="InterPro" id="IPR013740">
    <property type="entry name" value="Redoxin"/>
</dbReference>
<proteinExistence type="predicted"/>
<evidence type="ECO:0000313" key="4">
    <source>
        <dbReference type="EMBL" id="MEM0573073.1"/>
    </source>
</evidence>
<dbReference type="InterPro" id="IPR036249">
    <property type="entry name" value="Thioredoxin-like_sf"/>
</dbReference>
<accession>A0AB35YQB6</accession>
<keyword evidence="1" id="KW-1133">Transmembrane helix</keyword>
<dbReference type="Gene3D" id="3.40.30.10">
    <property type="entry name" value="Glutaredoxin"/>
    <property type="match status" value="1"/>
</dbReference>
<feature type="transmembrane region" description="Helical" evidence="1">
    <location>
        <begin position="6"/>
        <end position="28"/>
    </location>
</feature>
<sequence>MKNINFIWGVLLGFLTPIIIVGTFILFYNKKIERPIVMDINSLEIIGTDGTSLRLNTINENGLLINFWATWCAPCISEMPFFHEIENEEKIKVIALSNQKMDIIRKFVKENEYSFMIAQYRVSNDEIINVLPTTVLLNQNQEVVWSKSGSVTKTELNKAIKMLNKQ</sequence>
<organism evidence="3 5">
    <name type="scientific">Aequorivita flava</name>
    <dbReference type="NCBI Taxonomy" id="3114371"/>
    <lineage>
        <taxon>Bacteria</taxon>
        <taxon>Pseudomonadati</taxon>
        <taxon>Bacteroidota</taxon>
        <taxon>Flavobacteriia</taxon>
        <taxon>Flavobacteriales</taxon>
        <taxon>Flavobacteriaceae</taxon>
        <taxon>Aequorivita</taxon>
    </lineage>
</organism>
<dbReference type="RefSeq" id="WP_342687051.1">
    <property type="nucleotide sequence ID" value="NZ_JAZBJM010000003.1"/>
</dbReference>
<dbReference type="PANTHER" id="PTHR42852">
    <property type="entry name" value="THIOL:DISULFIDE INTERCHANGE PROTEIN DSBE"/>
    <property type="match status" value="1"/>
</dbReference>
<keyword evidence="1" id="KW-0472">Membrane</keyword>
<feature type="domain" description="Thioredoxin" evidence="2">
    <location>
        <begin position="34"/>
        <end position="165"/>
    </location>
</feature>
<evidence type="ECO:0000313" key="5">
    <source>
        <dbReference type="Proteomes" id="UP001388259"/>
    </source>
</evidence>
<keyword evidence="1" id="KW-0812">Transmembrane</keyword>
<name>A0AB35YQB6_9FLAO</name>
<comment type="caution">
    <text evidence="3">The sequence shown here is derived from an EMBL/GenBank/DDBJ whole genome shotgun (WGS) entry which is preliminary data.</text>
</comment>
<evidence type="ECO:0000313" key="3">
    <source>
        <dbReference type="EMBL" id="MEM0517995.1"/>
    </source>
</evidence>
<dbReference type="CDD" id="cd02966">
    <property type="entry name" value="TlpA_like_family"/>
    <property type="match status" value="1"/>
</dbReference>
<dbReference type="EMBL" id="JBANCF010000003">
    <property type="protein sequence ID" value="MEM0573073.1"/>
    <property type="molecule type" value="Genomic_DNA"/>
</dbReference>
<gene>
    <name evidence="4" type="ORF">VZD24_06075</name>
    <name evidence="3" type="ORF">VZD85_06495</name>
</gene>
<dbReference type="SUPFAM" id="SSF52833">
    <property type="entry name" value="Thioredoxin-like"/>
    <property type="match status" value="1"/>
</dbReference>
<dbReference type="Proteomes" id="UP001390963">
    <property type="component" value="Unassembled WGS sequence"/>
</dbReference>
<evidence type="ECO:0000256" key="1">
    <source>
        <dbReference type="SAM" id="Phobius"/>
    </source>
</evidence>